<dbReference type="Pfam" id="PF19040">
    <property type="entry name" value="SGNH"/>
    <property type="match status" value="1"/>
</dbReference>
<dbReference type="InterPro" id="IPR043968">
    <property type="entry name" value="SGNH"/>
</dbReference>
<feature type="domain" description="SGNH" evidence="1">
    <location>
        <begin position="9"/>
        <end position="53"/>
    </location>
</feature>
<sequence length="66" mass="7438">MTKISEILGDCRIINPFNVICTDNFDCKTLEGGKNLFFDNGHFSAYGALKVWPYIEGKLRKGIPVQ</sequence>
<keyword evidence="3" id="KW-1185">Reference proteome</keyword>
<name>A0ABY7AR15_9ALTE</name>
<organism evidence="2 3">
    <name type="scientific">Catenovulum adriaticum</name>
    <dbReference type="NCBI Taxonomy" id="2984846"/>
    <lineage>
        <taxon>Bacteria</taxon>
        <taxon>Pseudomonadati</taxon>
        <taxon>Pseudomonadota</taxon>
        <taxon>Gammaproteobacteria</taxon>
        <taxon>Alteromonadales</taxon>
        <taxon>Alteromonadaceae</taxon>
        <taxon>Catenovulum</taxon>
    </lineage>
</organism>
<proteinExistence type="predicted"/>
<dbReference type="Proteomes" id="UP001163726">
    <property type="component" value="Chromosome"/>
</dbReference>
<accession>A0ABY7AR15</accession>
<protein>
    <submittedName>
        <fullName evidence="2">SGNH hydrolase domain-containing protein</fullName>
    </submittedName>
</protein>
<evidence type="ECO:0000259" key="1">
    <source>
        <dbReference type="Pfam" id="PF19040"/>
    </source>
</evidence>
<reference evidence="2" key="1">
    <citation type="submission" date="2022-10" db="EMBL/GenBank/DDBJ databases">
        <title>Catenovulum adriacola sp. nov. isolated in the Harbour of Susak.</title>
        <authorList>
            <person name="Schoch T."/>
            <person name="Reich S.J."/>
            <person name="Stoeferle S."/>
            <person name="Flaiz M."/>
            <person name="Kazda M."/>
            <person name="Riedel C.U."/>
            <person name="Duerre P."/>
        </authorList>
    </citation>
    <scope>NUCLEOTIDE SEQUENCE</scope>
    <source>
        <strain evidence="2">TS8</strain>
    </source>
</reference>
<keyword evidence="2" id="KW-0378">Hydrolase</keyword>
<gene>
    <name evidence="2" type="ORF">OLW01_02430</name>
</gene>
<dbReference type="GO" id="GO:0016787">
    <property type="term" value="F:hydrolase activity"/>
    <property type="evidence" value="ECO:0007669"/>
    <property type="project" value="UniProtKB-KW"/>
</dbReference>
<dbReference type="EMBL" id="CP109965">
    <property type="protein sequence ID" value="WAJ70691.1"/>
    <property type="molecule type" value="Genomic_DNA"/>
</dbReference>
<dbReference type="RefSeq" id="WP_268075040.1">
    <property type="nucleotide sequence ID" value="NZ_CP109965.1"/>
</dbReference>
<evidence type="ECO:0000313" key="3">
    <source>
        <dbReference type="Proteomes" id="UP001163726"/>
    </source>
</evidence>
<evidence type="ECO:0000313" key="2">
    <source>
        <dbReference type="EMBL" id="WAJ70691.1"/>
    </source>
</evidence>